<keyword evidence="2" id="KW-1185">Reference proteome</keyword>
<dbReference type="InterPro" id="IPR019026">
    <property type="entry name" value="Peptidase_M64_IgA"/>
</dbReference>
<dbReference type="Pfam" id="PF09471">
    <property type="entry name" value="Peptidase_M64"/>
    <property type="match status" value="1"/>
</dbReference>
<gene>
    <name evidence="1" type="ORF">EV137_6868</name>
</gene>
<dbReference type="InterPro" id="IPR028994">
    <property type="entry name" value="Integrin_alpha_N"/>
</dbReference>
<dbReference type="Gene3D" id="3.40.390.10">
    <property type="entry name" value="Collagenase (Catalytic Domain)"/>
    <property type="match status" value="1"/>
</dbReference>
<dbReference type="Proteomes" id="UP000295060">
    <property type="component" value="Unassembled WGS sequence"/>
</dbReference>
<dbReference type="RefSeq" id="WP_134132193.1">
    <property type="nucleotide sequence ID" value="NZ_SODU01000004.1"/>
</dbReference>
<protein>
    <submittedName>
        <fullName evidence="1">IgA peptidase M64</fullName>
    </submittedName>
</protein>
<evidence type="ECO:0000313" key="2">
    <source>
        <dbReference type="Proteomes" id="UP000295060"/>
    </source>
</evidence>
<dbReference type="EMBL" id="SODU01000004">
    <property type="protein sequence ID" value="TDW84064.1"/>
    <property type="molecule type" value="Genomic_DNA"/>
</dbReference>
<dbReference type="InterPro" id="IPR024079">
    <property type="entry name" value="MetalloPept_cat_dom_sf"/>
</dbReference>
<comment type="caution">
    <text evidence="1">The sequence shown here is derived from an EMBL/GenBank/DDBJ whole genome shotgun (WGS) entry which is preliminary data.</text>
</comment>
<accession>A0ABY2F6R2</accession>
<name>A0ABY2F6R2_9ACTN</name>
<dbReference type="SUPFAM" id="SSF69318">
    <property type="entry name" value="Integrin alpha N-terminal domain"/>
    <property type="match status" value="2"/>
</dbReference>
<proteinExistence type="predicted"/>
<dbReference type="PANTHER" id="PTHR46580:SF4">
    <property type="entry name" value="ATP_GTP-BINDING PROTEIN"/>
    <property type="match status" value="1"/>
</dbReference>
<sequence>MADSMTVLRKAGPPGTKRNIAVLGDGFTAVDQVAYNSWVQTTLIDGVFGHDYFSEDASAYNIYRVNLDSVDSGVSVRTYDEHGTPTDSSDDTVSSETIHDTALGMIFSGSWAHCWLEYGPDTEARIQAALNKWVPDWNELLVVLNNPNYGGCGGGGRAHVPMGVNWTVIAHEFGHGIGGFADEYSAGGAYTGGEQGWINLTTITDRATTKWAHLIAPATPLPTGIGSAADYNNGPRPADWNSNTDIGLFEGGGTANTGLYRPVENCRMKGNTPPYCPVCYTSIKTARDHETEHTFRNAYAGRFYGTGRSDLLLHHGTSIQLFRADGTALEHSFSAVERVPGSWQFMPNDQVYVGDFDGDGTDEVAIFNGTDWVMPYLGLLKSDGAGGLRLVARYDGDIPGWGGFAAHDRFLVADLNGDGSDDLVVVNTDDWSMPYVGLLRSTGTGFWVSQRYDGDIPGWGGLARHDEFFVGDLTGNGTDDLVVFNGDDWSMAYAGLFRANAGGYTMMQRYDGDIPGWGGLAQHDRLILGDFDGDGKCDVFVFNGEDWSMPYLGMFRSTGSGLAYVHRYDGDVPGWDGLARHDEFFAADIDGSGRCDLWAWNAQDWSTEYLGRMLSSGIELKADYVGDWVGEWNLGSVDRFEPARMTGRSGRPQLYVHNTDWFGVINGRRGITLDRIYYRWIHNYRHGRNW</sequence>
<dbReference type="Gene3D" id="2.40.128.340">
    <property type="match status" value="1"/>
</dbReference>
<evidence type="ECO:0000313" key="1">
    <source>
        <dbReference type="EMBL" id="TDW84064.1"/>
    </source>
</evidence>
<reference evidence="1 2" key="1">
    <citation type="submission" date="2019-03" db="EMBL/GenBank/DDBJ databases">
        <title>Genomic Encyclopedia of Type Strains, Phase III (KMG-III): the genomes of soil and plant-associated and newly described type strains.</title>
        <authorList>
            <person name="Whitman W."/>
        </authorList>
    </citation>
    <scope>NUCLEOTIDE SEQUENCE [LARGE SCALE GENOMIC DNA]</scope>
    <source>
        <strain evidence="1 2">VKMAc-2574</strain>
    </source>
</reference>
<organism evidence="1 2">
    <name type="scientific">Kribbella pratensis</name>
    <dbReference type="NCBI Taxonomy" id="2512112"/>
    <lineage>
        <taxon>Bacteria</taxon>
        <taxon>Bacillati</taxon>
        <taxon>Actinomycetota</taxon>
        <taxon>Actinomycetes</taxon>
        <taxon>Propionibacteriales</taxon>
        <taxon>Kribbellaceae</taxon>
        <taxon>Kribbella</taxon>
    </lineage>
</organism>
<dbReference type="PANTHER" id="PTHR46580">
    <property type="entry name" value="SENSOR KINASE-RELATED"/>
    <property type="match status" value="1"/>
</dbReference>